<dbReference type="EMBL" id="PDUG01000004">
    <property type="protein sequence ID" value="PIC35691.1"/>
    <property type="molecule type" value="Genomic_DNA"/>
</dbReference>
<accession>A0A2G5U8J2</accession>
<evidence type="ECO:0000313" key="2">
    <source>
        <dbReference type="Proteomes" id="UP000230233"/>
    </source>
</evidence>
<sequence>MSHNYESATTSSHTSSTTKKIANAIAELVSRRSSPSIRRKTEADVLNNSARGRKVSAPGNLQHALVPCIDVVVATGALASSSVENISASTSRDSVDTFQMSFMGAEIIEAKIDGLRALQFVYSRHK</sequence>
<comment type="caution">
    <text evidence="1">The sequence shown here is derived from an EMBL/GenBank/DDBJ whole genome shotgun (WGS) entry which is preliminary data.</text>
</comment>
<dbReference type="AlphaFoldDB" id="A0A2G5U8J2"/>
<protein>
    <submittedName>
        <fullName evidence="1">Uncharacterized protein</fullName>
    </submittedName>
</protein>
<evidence type="ECO:0000313" key="1">
    <source>
        <dbReference type="EMBL" id="PIC35691.1"/>
    </source>
</evidence>
<name>A0A2G5U8J2_9PELO</name>
<gene>
    <name evidence="1" type="primary">Cnig_chr_IV.g14970</name>
    <name evidence="1" type="ORF">B9Z55_014970</name>
</gene>
<keyword evidence="2" id="KW-1185">Reference proteome</keyword>
<dbReference type="Proteomes" id="UP000230233">
    <property type="component" value="Chromosome IV"/>
</dbReference>
<organism evidence="1 2">
    <name type="scientific">Caenorhabditis nigoni</name>
    <dbReference type="NCBI Taxonomy" id="1611254"/>
    <lineage>
        <taxon>Eukaryota</taxon>
        <taxon>Metazoa</taxon>
        <taxon>Ecdysozoa</taxon>
        <taxon>Nematoda</taxon>
        <taxon>Chromadorea</taxon>
        <taxon>Rhabditida</taxon>
        <taxon>Rhabditina</taxon>
        <taxon>Rhabditomorpha</taxon>
        <taxon>Rhabditoidea</taxon>
        <taxon>Rhabditidae</taxon>
        <taxon>Peloderinae</taxon>
        <taxon>Caenorhabditis</taxon>
    </lineage>
</organism>
<proteinExistence type="predicted"/>
<reference evidence="2" key="1">
    <citation type="submission" date="2017-10" db="EMBL/GenBank/DDBJ databases">
        <title>Rapid genome shrinkage in a self-fertile nematode reveals novel sperm competition proteins.</title>
        <authorList>
            <person name="Yin D."/>
            <person name="Schwarz E.M."/>
            <person name="Thomas C.G."/>
            <person name="Felde R.L."/>
            <person name="Korf I.F."/>
            <person name="Cutter A.D."/>
            <person name="Schartner C.M."/>
            <person name="Ralston E.J."/>
            <person name="Meyer B.J."/>
            <person name="Haag E.S."/>
        </authorList>
    </citation>
    <scope>NUCLEOTIDE SEQUENCE [LARGE SCALE GENOMIC DNA]</scope>
    <source>
        <strain evidence="2">JU1422</strain>
    </source>
</reference>